<dbReference type="InterPro" id="IPR010998">
    <property type="entry name" value="Integrase_recombinase_N"/>
</dbReference>
<name>A0A9D1PSS4_9SPIO</name>
<dbReference type="InterPro" id="IPR050090">
    <property type="entry name" value="Tyrosine_recombinase_XerCD"/>
</dbReference>
<proteinExistence type="inferred from homology"/>
<dbReference type="Proteomes" id="UP000823936">
    <property type="component" value="Unassembled WGS sequence"/>
</dbReference>
<dbReference type="InterPro" id="IPR013762">
    <property type="entry name" value="Integrase-like_cat_sf"/>
</dbReference>
<dbReference type="PROSITE" id="PS51898">
    <property type="entry name" value="TYR_RECOMBINASE"/>
    <property type="match status" value="1"/>
</dbReference>
<dbReference type="InterPro" id="IPR025269">
    <property type="entry name" value="SAM-like_dom"/>
</dbReference>
<comment type="similarity">
    <text evidence="1">Belongs to the 'phage' integrase family.</text>
</comment>
<comment type="caution">
    <text evidence="5">The sequence shown here is derived from an EMBL/GenBank/DDBJ whole genome shotgun (WGS) entry which is preliminary data.</text>
</comment>
<dbReference type="Gene3D" id="1.10.150.130">
    <property type="match status" value="1"/>
</dbReference>
<dbReference type="EMBL" id="DXHU01000018">
    <property type="protein sequence ID" value="HIV99051.1"/>
    <property type="molecule type" value="Genomic_DNA"/>
</dbReference>
<dbReference type="Gene3D" id="1.10.443.10">
    <property type="entry name" value="Intergrase catalytic core"/>
    <property type="match status" value="1"/>
</dbReference>
<evidence type="ECO:0000256" key="2">
    <source>
        <dbReference type="ARBA" id="ARBA00023125"/>
    </source>
</evidence>
<organism evidence="5 6">
    <name type="scientific">Candidatus Ornithospirochaeta avicola</name>
    <dbReference type="NCBI Taxonomy" id="2840896"/>
    <lineage>
        <taxon>Bacteria</taxon>
        <taxon>Pseudomonadati</taxon>
        <taxon>Spirochaetota</taxon>
        <taxon>Spirochaetia</taxon>
        <taxon>Spirochaetales</taxon>
        <taxon>Spirochaetaceae</taxon>
        <taxon>Spirochaetaceae incertae sedis</taxon>
        <taxon>Candidatus Ornithospirochaeta</taxon>
    </lineage>
</organism>
<dbReference type="GO" id="GO:0006310">
    <property type="term" value="P:DNA recombination"/>
    <property type="evidence" value="ECO:0007669"/>
    <property type="project" value="UniProtKB-KW"/>
</dbReference>
<evidence type="ECO:0000256" key="3">
    <source>
        <dbReference type="ARBA" id="ARBA00023172"/>
    </source>
</evidence>
<dbReference type="PANTHER" id="PTHR30349:SF41">
    <property type="entry name" value="INTEGRASE_RECOMBINASE PROTEIN MJ0367-RELATED"/>
    <property type="match status" value="1"/>
</dbReference>
<accession>A0A9D1PSS4</accession>
<dbReference type="InterPro" id="IPR011010">
    <property type="entry name" value="DNA_brk_join_enz"/>
</dbReference>
<evidence type="ECO:0000313" key="6">
    <source>
        <dbReference type="Proteomes" id="UP000823936"/>
    </source>
</evidence>
<keyword evidence="2" id="KW-0238">DNA-binding</keyword>
<evidence type="ECO:0000256" key="1">
    <source>
        <dbReference type="ARBA" id="ARBA00008857"/>
    </source>
</evidence>
<dbReference type="PANTHER" id="PTHR30349">
    <property type="entry name" value="PHAGE INTEGRASE-RELATED"/>
    <property type="match status" value="1"/>
</dbReference>
<feature type="domain" description="Tyr recombinase" evidence="4">
    <location>
        <begin position="191"/>
        <end position="385"/>
    </location>
</feature>
<evidence type="ECO:0000259" key="4">
    <source>
        <dbReference type="PROSITE" id="PS51898"/>
    </source>
</evidence>
<gene>
    <name evidence="5" type="ORF">IAB12_04670</name>
</gene>
<dbReference type="Pfam" id="PF13102">
    <property type="entry name" value="Phage_int_SAM_5"/>
    <property type="match status" value="1"/>
</dbReference>
<dbReference type="AlphaFoldDB" id="A0A9D1PSS4"/>
<dbReference type="GO" id="GO:0003677">
    <property type="term" value="F:DNA binding"/>
    <property type="evidence" value="ECO:0007669"/>
    <property type="project" value="UniProtKB-KW"/>
</dbReference>
<reference evidence="5" key="1">
    <citation type="journal article" date="2021" name="PeerJ">
        <title>Extensive microbial diversity within the chicken gut microbiome revealed by metagenomics and culture.</title>
        <authorList>
            <person name="Gilroy R."/>
            <person name="Ravi A."/>
            <person name="Getino M."/>
            <person name="Pursley I."/>
            <person name="Horton D.L."/>
            <person name="Alikhan N.F."/>
            <person name="Baker D."/>
            <person name="Gharbi K."/>
            <person name="Hall N."/>
            <person name="Watson M."/>
            <person name="Adriaenssens E.M."/>
            <person name="Foster-Nyarko E."/>
            <person name="Jarju S."/>
            <person name="Secka A."/>
            <person name="Antonio M."/>
            <person name="Oren A."/>
            <person name="Chaudhuri R.R."/>
            <person name="La Ragione R."/>
            <person name="Hildebrand F."/>
            <person name="Pallen M.J."/>
        </authorList>
    </citation>
    <scope>NUCLEOTIDE SEQUENCE</scope>
    <source>
        <strain evidence="5">Gambia11-129</strain>
    </source>
</reference>
<dbReference type="Pfam" id="PF00589">
    <property type="entry name" value="Phage_integrase"/>
    <property type="match status" value="1"/>
</dbReference>
<evidence type="ECO:0000313" key="5">
    <source>
        <dbReference type="EMBL" id="HIV99051.1"/>
    </source>
</evidence>
<dbReference type="GO" id="GO:0015074">
    <property type="term" value="P:DNA integration"/>
    <property type="evidence" value="ECO:0007669"/>
    <property type="project" value="InterPro"/>
</dbReference>
<sequence length="401" mass="46893">MRFRFPYTFFKRKAKNGKNIYYFRVWDDTRHIRVSKSTGCTSLERARMYVENFLADPEKAAEILNIKNPKSQTFKKYAESWWLWDKCPYVLARRNRGTEKHPGIKKSYVATCRMWTESRLIPFFGNYKLDEITPFLIEEFFGILKNRYHLSQKTINNVRSVLMIMLKEAVNNKILDSNPVEKTLQRTVDKKKNGRLTEEEASEILDISKLDYYWKGDLLGYAASYLAAHSGMRLGEIIALKIENIHENYIYVCSTYNQKFGIGTTKNSEDKIVPITQNTRNLLFEVYEKSGSCSGYIFSYSDGVPVAEGRIRDPFYRAMRILGISEKDRKERNIQFKSWRNFFITVCQKMNINPAMIRAVVGHLTVSMTDHYTSFLPDELSFIAEKESLLLSAPESKNKWP</sequence>
<protein>
    <submittedName>
        <fullName evidence="5">Site-specific integrase</fullName>
    </submittedName>
</protein>
<dbReference type="InterPro" id="IPR002104">
    <property type="entry name" value="Integrase_catalytic"/>
</dbReference>
<reference evidence="5" key="2">
    <citation type="submission" date="2021-04" db="EMBL/GenBank/DDBJ databases">
        <authorList>
            <person name="Gilroy R."/>
        </authorList>
    </citation>
    <scope>NUCLEOTIDE SEQUENCE</scope>
    <source>
        <strain evidence="5">Gambia11-129</strain>
    </source>
</reference>
<keyword evidence="3" id="KW-0233">DNA recombination</keyword>
<dbReference type="SUPFAM" id="SSF56349">
    <property type="entry name" value="DNA breaking-rejoining enzymes"/>
    <property type="match status" value="1"/>
</dbReference>